<keyword evidence="1" id="KW-0255">Endonuclease</keyword>
<gene>
    <name evidence="1" type="ORF">COT61_01115</name>
</gene>
<dbReference type="Proteomes" id="UP000229080">
    <property type="component" value="Unassembled WGS sequence"/>
</dbReference>
<sequence>MELREQQLKKWPVAKKKALIRKNAQLLKELSKSRALVDKRPE</sequence>
<dbReference type="AlphaFoldDB" id="A0A2H0WWB3"/>
<proteinExistence type="predicted"/>
<name>A0A2H0WWB3_9BACT</name>
<reference evidence="2" key="1">
    <citation type="submission" date="2017-09" db="EMBL/GenBank/DDBJ databases">
        <title>Depth-based differentiation of microbial function through sediment-hosted aquifers and enrichment of novel symbionts in the deep terrestrial subsurface.</title>
        <authorList>
            <person name="Probst A.J."/>
            <person name="Ladd B."/>
            <person name="Jarett J.K."/>
            <person name="Geller-Mcgrath D.E."/>
            <person name="Sieber C.M.K."/>
            <person name="Emerson J.B."/>
            <person name="Anantharaman K."/>
            <person name="Thomas B.C."/>
            <person name="Malmstrom R."/>
            <person name="Stieglmeier M."/>
            <person name="Klingl A."/>
            <person name="Woyke T."/>
            <person name="Ryan C.M."/>
            <person name="Banfield J.F."/>
        </authorList>
    </citation>
    <scope>NUCLEOTIDE SEQUENCE [LARGE SCALE GENOMIC DNA]</scope>
</reference>
<protein>
    <submittedName>
        <fullName evidence="1">Endonuclease</fullName>
    </submittedName>
</protein>
<keyword evidence="1" id="KW-0378">Hydrolase</keyword>
<dbReference type="EMBL" id="PEZF01000036">
    <property type="protein sequence ID" value="PIS16960.1"/>
    <property type="molecule type" value="Genomic_DNA"/>
</dbReference>
<organism evidence="1 2">
    <name type="scientific">Candidatus Portnoybacteria bacterium CG09_land_8_20_14_0_10_44_13</name>
    <dbReference type="NCBI Taxonomy" id="1974811"/>
    <lineage>
        <taxon>Bacteria</taxon>
        <taxon>Candidatus Portnoyibacteriota</taxon>
    </lineage>
</organism>
<dbReference type="GO" id="GO:0004519">
    <property type="term" value="F:endonuclease activity"/>
    <property type="evidence" value="ECO:0007669"/>
    <property type="project" value="UniProtKB-KW"/>
</dbReference>
<evidence type="ECO:0000313" key="1">
    <source>
        <dbReference type="EMBL" id="PIS16960.1"/>
    </source>
</evidence>
<comment type="caution">
    <text evidence="1">The sequence shown here is derived from an EMBL/GenBank/DDBJ whole genome shotgun (WGS) entry which is preliminary data.</text>
</comment>
<keyword evidence="1" id="KW-0540">Nuclease</keyword>
<accession>A0A2H0WWB3</accession>
<evidence type="ECO:0000313" key="2">
    <source>
        <dbReference type="Proteomes" id="UP000229080"/>
    </source>
</evidence>